<dbReference type="PANTHER" id="PTHR15131:SF3">
    <property type="entry name" value="SNRNA-ACTIVATING PROTEIN COMPLEX SUBUNIT 1"/>
    <property type="match status" value="1"/>
</dbReference>
<dbReference type="GO" id="GO:0042796">
    <property type="term" value="P:snRNA transcription by RNA polymerase III"/>
    <property type="evidence" value="ECO:0007669"/>
    <property type="project" value="TreeGrafter"/>
</dbReference>
<organism evidence="2">
    <name type="scientific">Culicoides sonorensis</name>
    <name type="common">Biting midge</name>
    <dbReference type="NCBI Taxonomy" id="179676"/>
    <lineage>
        <taxon>Eukaryota</taxon>
        <taxon>Metazoa</taxon>
        <taxon>Ecdysozoa</taxon>
        <taxon>Arthropoda</taxon>
        <taxon>Hexapoda</taxon>
        <taxon>Insecta</taxon>
        <taxon>Pterygota</taxon>
        <taxon>Neoptera</taxon>
        <taxon>Endopterygota</taxon>
        <taxon>Diptera</taxon>
        <taxon>Nematocera</taxon>
        <taxon>Chironomoidea</taxon>
        <taxon>Ceratopogonidae</taxon>
        <taxon>Ceratopogoninae</taxon>
        <taxon>Culicoides</taxon>
        <taxon>Monoculicoides</taxon>
    </lineage>
</organism>
<feature type="compositionally biased region" description="Polar residues" evidence="1">
    <location>
        <begin position="604"/>
        <end position="613"/>
    </location>
</feature>
<dbReference type="Pfam" id="PF09808">
    <property type="entry name" value="SNAPC1"/>
    <property type="match status" value="2"/>
</dbReference>
<evidence type="ECO:0000256" key="1">
    <source>
        <dbReference type="SAM" id="MobiDB-lite"/>
    </source>
</evidence>
<protein>
    <submittedName>
        <fullName evidence="2">CSON015255 protein</fullName>
    </submittedName>
</protein>
<dbReference type="GO" id="GO:0019185">
    <property type="term" value="C:snRNA-activating protein complex"/>
    <property type="evidence" value="ECO:0007669"/>
    <property type="project" value="TreeGrafter"/>
</dbReference>
<feature type="region of interest" description="Disordered" evidence="1">
    <location>
        <begin position="243"/>
        <end position="324"/>
    </location>
</feature>
<dbReference type="EMBL" id="UFQS01000094">
    <property type="protein sequence ID" value="SSW99289.1"/>
    <property type="molecule type" value="Genomic_DNA"/>
</dbReference>
<dbReference type="AlphaFoldDB" id="A0A336K3Q8"/>
<evidence type="ECO:0000313" key="3">
    <source>
        <dbReference type="EMBL" id="SSX19669.1"/>
    </source>
</evidence>
<dbReference type="EMBL" id="UFQT01000094">
    <property type="protein sequence ID" value="SSX19669.1"/>
    <property type="molecule type" value="Genomic_DNA"/>
</dbReference>
<dbReference type="VEuPathDB" id="VectorBase:CSON015255"/>
<dbReference type="InterPro" id="IPR019188">
    <property type="entry name" value="SNAPC1"/>
</dbReference>
<dbReference type="GO" id="GO:0042795">
    <property type="term" value="P:snRNA transcription by RNA polymerase II"/>
    <property type="evidence" value="ECO:0007669"/>
    <property type="project" value="TreeGrafter"/>
</dbReference>
<feature type="compositionally biased region" description="Basic and acidic residues" evidence="1">
    <location>
        <begin position="669"/>
        <end position="679"/>
    </location>
</feature>
<accession>A0A336K3Q8</accession>
<feature type="region of interest" description="Disordered" evidence="1">
    <location>
        <begin position="537"/>
        <end position="627"/>
    </location>
</feature>
<proteinExistence type="predicted"/>
<feature type="region of interest" description="Disordered" evidence="1">
    <location>
        <begin position="647"/>
        <end position="679"/>
    </location>
</feature>
<name>A0A336K3Q8_CULSO</name>
<reference evidence="3" key="2">
    <citation type="submission" date="2018-07" db="EMBL/GenBank/DDBJ databases">
        <authorList>
            <person name="Quirk P.G."/>
            <person name="Krulwich T.A."/>
        </authorList>
    </citation>
    <scope>NUCLEOTIDE SEQUENCE</scope>
</reference>
<sequence length="679" mass="79287">MTTELSAGFLEDCHAFIEQFISCDSLDFTDFCNIWNKMNFHCIFYGRQSVDDLNSFIEETFIIIKRIFIRSTNLAEKCCCLYLLYAIYSSQPDKFIAKVRVTQNDWKFLKCFYDDLKGEECQCAFIVWWKLLQQDAYHFCFHESKQLFDNQTKSDTSKTSALDSQLQFKPISGLILHELESLQTNHGIFSALEALEIAYNEMKEHLEQPNDMDESVDMQERTLPASTLVKDVSESMKEIQDLLTQSKTSRIKKRRRRATETNKHEEDEDELDEKSDNRQSIKDKRKSIRDRAFKDIKKKRGSVTDKKLEQPSSSSQEINESPVKIRSKPIVDQKHFKKITEVQKIFELNSLLEQDTEIENPKDQAQESVTSTCCLYLLYAIYSSQPDKFIAKVRVTQNDWKFLKCFYDDLKGEECQCAFIVWWKLLQQDAYHFCFHESKQLFDNQTKSDTSKTSALDSQLQFKPISGLILHELESLQTNHGIFSALEALEIAYNEMKEHLEQPNDMDESVDMQERTLPASTLVKDVSESMKEIQDLLTQSKTSRIKKRRRRATETNKHEEDEDELDEKSDNRQSIKDKRKSIRDRAFKDIKKKRGSVTDKKLEQPSSSSQEINESPVKIRSKPIVDQKHFKKITEVQKIFELNSLLEQDTEIENPKDQAQESVTSTSKKSNESSNKKKS</sequence>
<reference evidence="2" key="1">
    <citation type="submission" date="2018-04" db="EMBL/GenBank/DDBJ databases">
        <authorList>
            <person name="Go L.Y."/>
            <person name="Mitchell J.A."/>
        </authorList>
    </citation>
    <scope>NUCLEOTIDE SEQUENCE</scope>
    <source>
        <tissue evidence="2">Whole organism</tissue>
    </source>
</reference>
<gene>
    <name evidence="2" type="primary">CSON015255</name>
</gene>
<feature type="compositionally biased region" description="Polar residues" evidence="1">
    <location>
        <begin position="310"/>
        <end position="319"/>
    </location>
</feature>
<dbReference type="PANTHER" id="PTHR15131">
    <property type="entry name" value="SMALL NUCLEAR RNA ACTIVATING COMPLEX, POLYPEPTIDE 1"/>
    <property type="match status" value="1"/>
</dbReference>
<dbReference type="GO" id="GO:0043565">
    <property type="term" value="F:sequence-specific DNA binding"/>
    <property type="evidence" value="ECO:0007669"/>
    <property type="project" value="TreeGrafter"/>
</dbReference>
<evidence type="ECO:0000313" key="2">
    <source>
        <dbReference type="EMBL" id="SSW99289.1"/>
    </source>
</evidence>